<organism evidence="11 13">
    <name type="scientific">Pseudomonas costantinii</name>
    <dbReference type="NCBI Taxonomy" id="168469"/>
    <lineage>
        <taxon>Bacteria</taxon>
        <taxon>Pseudomonadati</taxon>
        <taxon>Pseudomonadota</taxon>
        <taxon>Gammaproteobacteria</taxon>
        <taxon>Pseudomonadales</taxon>
        <taxon>Pseudomonadaceae</taxon>
        <taxon>Pseudomonas</taxon>
    </lineage>
</organism>
<keyword evidence="2 7" id="KW-0032">Aminotransferase</keyword>
<dbReference type="NCBIfam" id="NF010006">
    <property type="entry name" value="PRK13479.1"/>
    <property type="match status" value="1"/>
</dbReference>
<feature type="modified residue" description="N6-(pyridoxal phosphate)lysine" evidence="7 9">
    <location>
        <position position="193"/>
    </location>
</feature>
<dbReference type="Proteomes" id="UP000181661">
    <property type="component" value="Unassembled WGS sequence"/>
</dbReference>
<comment type="function">
    <text evidence="7">Involved in phosphonate degradation.</text>
</comment>
<evidence type="ECO:0000259" key="10">
    <source>
        <dbReference type="Pfam" id="PF00266"/>
    </source>
</evidence>
<dbReference type="AlphaFoldDB" id="A0A1S2V7Q0"/>
<dbReference type="SUPFAM" id="SSF53383">
    <property type="entry name" value="PLP-dependent transferases"/>
    <property type="match status" value="1"/>
</dbReference>
<reference evidence="11 13" key="1">
    <citation type="submission" date="2016-08" db="EMBL/GenBank/DDBJ databases">
        <title>Draft genome sequence of Pseudomonas costantinii LMG 22119, type strain isolated from cultivated mushroom (Agaricus bisporus) sporophores.</title>
        <authorList>
            <person name="Tambong J.T."/>
        </authorList>
    </citation>
    <scope>NUCLEOTIDE SEQUENCE [LARGE SCALE GENOMIC DNA]</scope>
    <source>
        <strain evidence="11 13">LMG 22119</strain>
    </source>
</reference>
<evidence type="ECO:0000256" key="5">
    <source>
        <dbReference type="ARBA" id="ARBA00023317"/>
    </source>
</evidence>
<dbReference type="Gene3D" id="3.40.640.10">
    <property type="entry name" value="Type I PLP-dependent aspartate aminotransferase-like (Major domain)"/>
    <property type="match status" value="1"/>
</dbReference>
<dbReference type="InterPro" id="IPR024169">
    <property type="entry name" value="SP_NH2Trfase/AEP_transaminase"/>
</dbReference>
<evidence type="ECO:0000313" key="11">
    <source>
        <dbReference type="EMBL" id="OIN54008.1"/>
    </source>
</evidence>
<dbReference type="EMBL" id="MDDR01000009">
    <property type="protein sequence ID" value="OIN54008.1"/>
    <property type="molecule type" value="Genomic_DNA"/>
</dbReference>
<dbReference type="PANTHER" id="PTHR42778:SF1">
    <property type="entry name" value="2-AMINOETHYLPHOSPHONATE--PYRUVATE TRANSAMINASE"/>
    <property type="match status" value="1"/>
</dbReference>
<dbReference type="GO" id="GO:0019700">
    <property type="term" value="P:organic phosphonate catabolic process"/>
    <property type="evidence" value="ECO:0007669"/>
    <property type="project" value="InterPro"/>
</dbReference>
<dbReference type="HAMAP" id="MF_01376">
    <property type="entry name" value="PhnW_aminotrans_5"/>
    <property type="match status" value="1"/>
</dbReference>
<dbReference type="NCBIfam" id="TIGR03301">
    <property type="entry name" value="PhnW-AepZ"/>
    <property type="match status" value="1"/>
</dbReference>
<evidence type="ECO:0000256" key="7">
    <source>
        <dbReference type="HAMAP-Rule" id="MF_01376"/>
    </source>
</evidence>
<dbReference type="InterPro" id="IPR000192">
    <property type="entry name" value="Aminotrans_V_dom"/>
</dbReference>
<dbReference type="InterPro" id="IPR015422">
    <property type="entry name" value="PyrdxlP-dep_Trfase_small"/>
</dbReference>
<dbReference type="EMBL" id="FNTS01000002">
    <property type="protein sequence ID" value="SED17012.1"/>
    <property type="molecule type" value="Genomic_DNA"/>
</dbReference>
<gene>
    <name evidence="7" type="primary">phnW</name>
    <name evidence="11" type="ORF">BFL40_07410</name>
    <name evidence="12" type="ORF">SAMN04515675_0116</name>
</gene>
<feature type="domain" description="Aminotransferase class V" evidence="10">
    <location>
        <begin position="26"/>
        <end position="331"/>
    </location>
</feature>
<dbReference type="InterPro" id="IPR015421">
    <property type="entry name" value="PyrdxlP-dep_Trfase_major"/>
</dbReference>
<dbReference type="Pfam" id="PF00266">
    <property type="entry name" value="Aminotran_5"/>
    <property type="match status" value="1"/>
</dbReference>
<evidence type="ECO:0000256" key="1">
    <source>
        <dbReference type="ARBA" id="ARBA00001933"/>
    </source>
</evidence>
<comment type="similarity">
    <text evidence="7">Belongs to the class-V pyridoxal-phosphate-dependent aminotransferase family. PhnW subfamily.</text>
</comment>
<dbReference type="PIRSF" id="PIRSF000524">
    <property type="entry name" value="SPT"/>
    <property type="match status" value="1"/>
</dbReference>
<evidence type="ECO:0000256" key="4">
    <source>
        <dbReference type="ARBA" id="ARBA00022898"/>
    </source>
</evidence>
<dbReference type="OrthoDB" id="9766472at2"/>
<keyword evidence="4 7" id="KW-0663">Pyridoxal phosphate</keyword>
<dbReference type="GO" id="GO:0047304">
    <property type="term" value="F:2-aminoethylphosphonate-pyruvate transaminase activity"/>
    <property type="evidence" value="ECO:0007669"/>
    <property type="project" value="UniProtKB-UniRule"/>
</dbReference>
<sequence>MNNPTPLLLTPGPLSTAPATRAAMLRDWGSREPDFIALTRELCKKVHDIAQKPASHVVVPIQGSGTYGIEAVLSTLIKPSQRLLVLSNGAYGQRIAAIARRLGQDVQLLEHDERSALDLVQLERVLRDDPSISHVAMVHGETSAGRINPVEPVERVVAAFGRRLLVDAMSTFGAYPIALEGTCIAALIASCNKCLEGVPGIAFALVDSTALAECDGVSRTTSLDLYAQWQGFVANGQWRFTPPVQVVAAAVQALELHTEEGGVAARYHRYATRSASLLGCLRTLGIEPFLPADVSSVCITAFVLPQSLKDRFDAFVLELRQRGIAIYPGKLTTVTTFRIGCMGAFDADEWSWFLTVFTQLMAQVNSNGEVA</sequence>
<accession>A0A1S2V7Q0</accession>
<evidence type="ECO:0000313" key="12">
    <source>
        <dbReference type="EMBL" id="SED17012.1"/>
    </source>
</evidence>
<comment type="cofactor">
    <cofactor evidence="1 7 9">
        <name>pyridoxal 5'-phosphate</name>
        <dbReference type="ChEBI" id="CHEBI:597326"/>
    </cofactor>
</comment>
<comment type="catalytic activity">
    <reaction evidence="6 7">
        <text>(2-aminoethyl)phosphonate + pyruvate = phosphonoacetaldehyde + L-alanine</text>
        <dbReference type="Rhea" id="RHEA:17021"/>
        <dbReference type="ChEBI" id="CHEBI:15361"/>
        <dbReference type="ChEBI" id="CHEBI:57418"/>
        <dbReference type="ChEBI" id="CHEBI:57972"/>
        <dbReference type="ChEBI" id="CHEBI:58383"/>
        <dbReference type="EC" id="2.6.1.37"/>
    </reaction>
</comment>
<comment type="caution">
    <text evidence="11">The sequence shown here is derived from an EMBL/GenBank/DDBJ whole genome shotgun (WGS) entry which is preliminary data.</text>
</comment>
<comment type="subunit">
    <text evidence="7">Homodimer.</text>
</comment>
<dbReference type="RefSeq" id="WP_071483344.1">
    <property type="nucleotide sequence ID" value="NZ_FNTS01000002.1"/>
</dbReference>
<dbReference type="InterPro" id="IPR015424">
    <property type="entry name" value="PyrdxlP-dep_Trfase"/>
</dbReference>
<evidence type="ECO:0000256" key="8">
    <source>
        <dbReference type="PIRSR" id="PIRSR000524-1"/>
    </source>
</evidence>
<keyword evidence="3 7" id="KW-0808">Transferase</keyword>
<keyword evidence="5 7" id="KW-0670">Pyruvate</keyword>
<dbReference type="PANTHER" id="PTHR42778">
    <property type="entry name" value="2-AMINOETHYLPHOSPHONATE--PYRUVATE TRANSAMINASE"/>
    <property type="match status" value="1"/>
</dbReference>
<evidence type="ECO:0000313" key="13">
    <source>
        <dbReference type="Proteomes" id="UP000181661"/>
    </source>
</evidence>
<dbReference type="Gene3D" id="3.90.1150.10">
    <property type="entry name" value="Aspartate Aminotransferase, domain 1"/>
    <property type="match status" value="1"/>
</dbReference>
<dbReference type="Proteomes" id="UP000182179">
    <property type="component" value="Unassembled WGS sequence"/>
</dbReference>
<keyword evidence="14" id="KW-1185">Reference proteome</keyword>
<evidence type="ECO:0000256" key="9">
    <source>
        <dbReference type="PIRSR" id="PIRSR000524-50"/>
    </source>
</evidence>
<evidence type="ECO:0000256" key="6">
    <source>
        <dbReference type="ARBA" id="ARBA00049460"/>
    </source>
</evidence>
<feature type="binding site" evidence="8">
    <location>
        <position position="338"/>
    </location>
    <ligand>
        <name>substrate</name>
    </ligand>
</feature>
<dbReference type="InterPro" id="IPR012703">
    <property type="entry name" value="NH2EtPonate_pyrv_transaminase"/>
</dbReference>
<evidence type="ECO:0000256" key="3">
    <source>
        <dbReference type="ARBA" id="ARBA00022679"/>
    </source>
</evidence>
<dbReference type="EC" id="2.6.1.37" evidence="7"/>
<evidence type="ECO:0000256" key="2">
    <source>
        <dbReference type="ARBA" id="ARBA00022576"/>
    </source>
</evidence>
<name>A0A1S2V7Q0_9PSED</name>
<reference evidence="12 14" key="2">
    <citation type="submission" date="2016-10" db="EMBL/GenBank/DDBJ databases">
        <authorList>
            <person name="Varghese N."/>
            <person name="Submissions S."/>
        </authorList>
    </citation>
    <scope>NUCLEOTIDE SEQUENCE [LARGE SCALE GENOMIC DNA]</scope>
    <source>
        <strain evidence="12 14">BS2773</strain>
    </source>
</reference>
<evidence type="ECO:0000313" key="14">
    <source>
        <dbReference type="Proteomes" id="UP000182179"/>
    </source>
</evidence>
<protein>
    <recommendedName>
        <fullName evidence="7">2-aminoethylphosphonate--pyruvate transaminase</fullName>
        <ecNumber evidence="7">2.6.1.37</ecNumber>
    </recommendedName>
    <alternativeName>
        <fullName evidence="7">2-aminoethylphosphonate aminotransferase</fullName>
    </alternativeName>
    <alternativeName>
        <fullName evidence="7">AEP transaminase</fullName>
        <shortName evidence="7">AEPT</shortName>
    </alternativeName>
</protein>
<proteinExistence type="inferred from homology"/>